<gene>
    <name evidence="2" type="ORF">ACFORO_29640</name>
</gene>
<comment type="caution">
    <text evidence="2">The sequence shown here is derived from an EMBL/GenBank/DDBJ whole genome shotgun (WGS) entry which is preliminary data.</text>
</comment>
<dbReference type="RefSeq" id="WP_377872317.1">
    <property type="nucleotide sequence ID" value="NZ_JBHMAY010000037.1"/>
</dbReference>
<accession>A0ABV7QQC6</accession>
<name>A0ABV7QQC6_9PSEU</name>
<evidence type="ECO:0000313" key="3">
    <source>
        <dbReference type="Proteomes" id="UP001595764"/>
    </source>
</evidence>
<dbReference type="EMBL" id="JBHRWI010000039">
    <property type="protein sequence ID" value="MFC3514364.1"/>
    <property type="molecule type" value="Genomic_DNA"/>
</dbReference>
<keyword evidence="3" id="KW-1185">Reference proteome</keyword>
<dbReference type="Proteomes" id="UP001595764">
    <property type="component" value="Unassembled WGS sequence"/>
</dbReference>
<keyword evidence="1" id="KW-1133">Transmembrane helix</keyword>
<proteinExistence type="predicted"/>
<feature type="transmembrane region" description="Helical" evidence="1">
    <location>
        <begin position="156"/>
        <end position="177"/>
    </location>
</feature>
<organism evidence="2 3">
    <name type="scientific">Amycolatopsis halotolerans</name>
    <dbReference type="NCBI Taxonomy" id="330083"/>
    <lineage>
        <taxon>Bacteria</taxon>
        <taxon>Bacillati</taxon>
        <taxon>Actinomycetota</taxon>
        <taxon>Actinomycetes</taxon>
        <taxon>Pseudonocardiales</taxon>
        <taxon>Pseudonocardiaceae</taxon>
        <taxon>Amycolatopsis</taxon>
    </lineage>
</organism>
<dbReference type="PANTHER" id="PTHR42305">
    <property type="entry name" value="MEMBRANE PROTEIN RV1733C-RELATED"/>
    <property type="match status" value="1"/>
</dbReference>
<dbReference type="PANTHER" id="PTHR42305:SF1">
    <property type="entry name" value="MEMBRANE PROTEIN RV1733C-RELATED"/>
    <property type="match status" value="1"/>
</dbReference>
<feature type="transmembrane region" description="Helical" evidence="1">
    <location>
        <begin position="31"/>
        <end position="51"/>
    </location>
</feature>
<keyword evidence="1" id="KW-0812">Transmembrane</keyword>
<protein>
    <recommendedName>
        <fullName evidence="4">Transmembrane protein</fullName>
    </recommendedName>
</protein>
<evidence type="ECO:0000313" key="2">
    <source>
        <dbReference type="EMBL" id="MFC3514364.1"/>
    </source>
</evidence>
<evidence type="ECO:0000256" key="1">
    <source>
        <dbReference type="SAM" id="Phobius"/>
    </source>
</evidence>
<dbReference type="InterPro" id="IPR039708">
    <property type="entry name" value="MT1774/Rv1733c-like"/>
</dbReference>
<reference evidence="3" key="1">
    <citation type="journal article" date="2019" name="Int. J. Syst. Evol. Microbiol.">
        <title>The Global Catalogue of Microorganisms (GCM) 10K type strain sequencing project: providing services to taxonomists for standard genome sequencing and annotation.</title>
        <authorList>
            <consortium name="The Broad Institute Genomics Platform"/>
            <consortium name="The Broad Institute Genome Sequencing Center for Infectious Disease"/>
            <person name="Wu L."/>
            <person name="Ma J."/>
        </authorList>
    </citation>
    <scope>NUCLEOTIDE SEQUENCE [LARGE SCALE GENOMIC DNA]</scope>
    <source>
        <strain evidence="3">CGMCC 4.7682</strain>
    </source>
</reference>
<keyword evidence="1" id="KW-0472">Membrane</keyword>
<sequence>MEASADRVRRWWHLLVPGPASVARASDRFQAGLLVAAVLVGLAAVPFSAAAGSELYGTQKPVSTRELAQRSRATAVLLTDGPATTVSGRSGVFADSALTAASWQAPDGSRRVGEVAADAGARRGDQVSIWVDRAGNPAAPPLTASAVLVDAVCAALGLWVSACLLVALMCAGTVVALNRHRMAAWQREWDVEQEKHTHP</sequence>
<evidence type="ECO:0008006" key="4">
    <source>
        <dbReference type="Google" id="ProtNLM"/>
    </source>
</evidence>